<dbReference type="EMBL" id="DVMO01000014">
    <property type="protein sequence ID" value="HIU26929.1"/>
    <property type="molecule type" value="Genomic_DNA"/>
</dbReference>
<dbReference type="Proteomes" id="UP000824091">
    <property type="component" value="Unassembled WGS sequence"/>
</dbReference>
<reference evidence="1" key="1">
    <citation type="submission" date="2020-10" db="EMBL/GenBank/DDBJ databases">
        <authorList>
            <person name="Gilroy R."/>
        </authorList>
    </citation>
    <scope>NUCLEOTIDE SEQUENCE</scope>
    <source>
        <strain evidence="1">11300</strain>
    </source>
</reference>
<protein>
    <submittedName>
        <fullName evidence="1">IS66 family insertion sequence element accessory protein TnpB</fullName>
    </submittedName>
</protein>
<reference evidence="1" key="2">
    <citation type="journal article" date="2021" name="PeerJ">
        <title>Extensive microbial diversity within the chicken gut microbiome revealed by metagenomics and culture.</title>
        <authorList>
            <person name="Gilroy R."/>
            <person name="Ravi A."/>
            <person name="Getino M."/>
            <person name="Pursley I."/>
            <person name="Horton D.L."/>
            <person name="Alikhan N.F."/>
            <person name="Baker D."/>
            <person name="Gharbi K."/>
            <person name="Hall N."/>
            <person name="Watson M."/>
            <person name="Adriaenssens E.M."/>
            <person name="Foster-Nyarko E."/>
            <person name="Jarju S."/>
            <person name="Secka A."/>
            <person name="Antonio M."/>
            <person name="Oren A."/>
            <person name="Chaudhuri R.R."/>
            <person name="La Ragione R."/>
            <person name="Hildebrand F."/>
            <person name="Pallen M.J."/>
        </authorList>
    </citation>
    <scope>NUCLEOTIDE SEQUENCE</scope>
    <source>
        <strain evidence="1">11300</strain>
    </source>
</reference>
<dbReference type="Pfam" id="PF05717">
    <property type="entry name" value="TnpB_IS66"/>
    <property type="match status" value="1"/>
</dbReference>
<name>A0A9D1I2E7_9FIRM</name>
<comment type="caution">
    <text evidence="1">The sequence shown here is derived from an EMBL/GenBank/DDBJ whole genome shotgun (WGS) entry which is preliminary data.</text>
</comment>
<dbReference type="NCBIfam" id="NF047593">
    <property type="entry name" value="IS66_ISAeme5_TnpA"/>
    <property type="match status" value="1"/>
</dbReference>
<sequence length="169" mass="20295">MVRSHAEWEMIIKEAYASGFPLKRWCREHDINYDTFKCAKRKLLEKGKLKFMDEKIRLPQAKGTGFVHLPVEDCRAFIVLKPIRGNLSFESMASIIWFDLNLPLIPGQIFFFISKNWKQIYALKICRNGYCLYSRKLEYGTFYWPISHCYGRDYMYRYEYDNLLKTIEN</sequence>
<dbReference type="InterPro" id="IPR008878">
    <property type="entry name" value="Transposase_IS66_Orf2"/>
</dbReference>
<accession>A0A9D1I2E7</accession>
<organism evidence="1 2">
    <name type="scientific">Candidatus Fimisoma avicola</name>
    <dbReference type="NCBI Taxonomy" id="2840826"/>
    <lineage>
        <taxon>Bacteria</taxon>
        <taxon>Bacillati</taxon>
        <taxon>Bacillota</taxon>
        <taxon>Clostridia</taxon>
        <taxon>Eubacteriales</taxon>
        <taxon>Candidatus Fimisoma</taxon>
    </lineage>
</organism>
<evidence type="ECO:0000313" key="1">
    <source>
        <dbReference type="EMBL" id="HIU26929.1"/>
    </source>
</evidence>
<gene>
    <name evidence="1" type="ORF">IAD16_00930</name>
</gene>
<proteinExistence type="predicted"/>
<dbReference type="AlphaFoldDB" id="A0A9D1I2E7"/>
<evidence type="ECO:0000313" key="2">
    <source>
        <dbReference type="Proteomes" id="UP000824091"/>
    </source>
</evidence>